<reference evidence="1" key="1">
    <citation type="submission" date="2020-01" db="EMBL/GenBank/DDBJ databases">
        <authorList>
            <consortium name="DOE Joint Genome Institute"/>
            <person name="Haridas S."/>
            <person name="Albert R."/>
            <person name="Binder M."/>
            <person name="Bloem J."/>
            <person name="Labutti K."/>
            <person name="Salamov A."/>
            <person name="Andreopoulos B."/>
            <person name="Baker S.E."/>
            <person name="Barry K."/>
            <person name="Bills G."/>
            <person name="Bluhm B.H."/>
            <person name="Cannon C."/>
            <person name="Castanera R."/>
            <person name="Culley D.E."/>
            <person name="Daum C."/>
            <person name="Ezra D."/>
            <person name="Gonzalez J.B."/>
            <person name="Henrissat B."/>
            <person name="Kuo A."/>
            <person name="Liang C."/>
            <person name="Lipzen A."/>
            <person name="Lutzoni F."/>
            <person name="Magnuson J."/>
            <person name="Mondo S."/>
            <person name="Nolan M."/>
            <person name="Ohm R."/>
            <person name="Pangilinan J."/>
            <person name="Park H.-J."/>
            <person name="Ramirez L."/>
            <person name="Alfaro M."/>
            <person name="Sun H."/>
            <person name="Tritt A."/>
            <person name="Yoshinaga Y."/>
            <person name="Zwiers L.-H."/>
            <person name="Turgeon B.G."/>
            <person name="Goodwin S.B."/>
            <person name="Spatafora J.W."/>
            <person name="Crous P.W."/>
            <person name="Grigoriev I.V."/>
        </authorList>
    </citation>
    <scope>NUCLEOTIDE SEQUENCE</scope>
    <source>
        <strain evidence="1">CBS 394.84</strain>
    </source>
</reference>
<dbReference type="AlphaFoldDB" id="A0A9P4L7F1"/>
<protein>
    <submittedName>
        <fullName evidence="1">Uncharacterized protein</fullName>
    </submittedName>
</protein>
<name>A0A9P4L7F1_9PLEO</name>
<keyword evidence="2" id="KW-1185">Reference proteome</keyword>
<evidence type="ECO:0000313" key="2">
    <source>
        <dbReference type="Proteomes" id="UP000800039"/>
    </source>
</evidence>
<dbReference type="GeneID" id="63854404"/>
<dbReference type="EMBL" id="ML976617">
    <property type="protein sequence ID" value="KAF1844043.1"/>
    <property type="molecule type" value="Genomic_DNA"/>
</dbReference>
<dbReference type="OrthoDB" id="10264061at2759"/>
<gene>
    <name evidence="1" type="ORF">K460DRAFT_408355</name>
</gene>
<accession>A0A9P4L7F1</accession>
<sequence>MANLIRVDWNTCWVCKHQNLSQALICAICTAEIPPSKIGLKKLTYCIYSFGSRATKFCCVKLNAALLDDAVGALQLQHDTPVVIRAGTNQMQAILIKDTNGEIRLSIEGVPDSVATVPPPAGSNKIAEFRAASRHILAADPDQTPGKTLPFQP</sequence>
<proteinExistence type="predicted"/>
<dbReference type="RefSeq" id="XP_040786606.1">
    <property type="nucleotide sequence ID" value="XM_040937154.1"/>
</dbReference>
<evidence type="ECO:0000313" key="1">
    <source>
        <dbReference type="EMBL" id="KAF1844043.1"/>
    </source>
</evidence>
<comment type="caution">
    <text evidence="1">The sequence shown here is derived from an EMBL/GenBank/DDBJ whole genome shotgun (WGS) entry which is preliminary data.</text>
</comment>
<dbReference type="Proteomes" id="UP000800039">
    <property type="component" value="Unassembled WGS sequence"/>
</dbReference>
<organism evidence="1 2">
    <name type="scientific">Cucurbitaria berberidis CBS 394.84</name>
    <dbReference type="NCBI Taxonomy" id="1168544"/>
    <lineage>
        <taxon>Eukaryota</taxon>
        <taxon>Fungi</taxon>
        <taxon>Dikarya</taxon>
        <taxon>Ascomycota</taxon>
        <taxon>Pezizomycotina</taxon>
        <taxon>Dothideomycetes</taxon>
        <taxon>Pleosporomycetidae</taxon>
        <taxon>Pleosporales</taxon>
        <taxon>Pleosporineae</taxon>
        <taxon>Cucurbitariaceae</taxon>
        <taxon>Cucurbitaria</taxon>
    </lineage>
</organism>